<organism evidence="1 2">
    <name type="scientific">Luteimonas fraxinea</name>
    <dbReference type="NCBI Taxonomy" id="2901869"/>
    <lineage>
        <taxon>Bacteria</taxon>
        <taxon>Pseudomonadati</taxon>
        <taxon>Pseudomonadota</taxon>
        <taxon>Gammaproteobacteria</taxon>
        <taxon>Lysobacterales</taxon>
        <taxon>Lysobacteraceae</taxon>
        <taxon>Luteimonas</taxon>
    </lineage>
</organism>
<keyword evidence="2" id="KW-1185">Reference proteome</keyword>
<proteinExistence type="predicted"/>
<protein>
    <submittedName>
        <fullName evidence="1">DUF924 family protein</fullName>
    </submittedName>
</protein>
<reference evidence="1" key="1">
    <citation type="submission" date="2021-12" db="EMBL/GenBank/DDBJ databases">
        <authorList>
            <person name="Ulrich A."/>
        </authorList>
    </citation>
    <scope>NUCLEOTIDE SEQUENCE</scope>
    <source>
        <strain evidence="1">A1P009</strain>
    </source>
</reference>
<reference evidence="1" key="2">
    <citation type="journal article" date="2022" name="Syst. Appl. Microbiol.">
        <title>Physiological and genomic characterisation of Luteimonas fraxinea sp. nov., a bacterial species associated with trees tolerant to ash dieback.</title>
        <authorList>
            <person name="Ulrich K."/>
            <person name="Becker R."/>
            <person name="Behrendt U."/>
            <person name="Kube M."/>
            <person name="Schneck V."/>
            <person name="Ulrich A."/>
        </authorList>
    </citation>
    <scope>NUCLEOTIDE SEQUENCE</scope>
    <source>
        <strain evidence="1">A1P009</strain>
    </source>
</reference>
<dbReference type="Gene3D" id="1.25.40.10">
    <property type="entry name" value="Tetratricopeptide repeat domain"/>
    <property type="match status" value="1"/>
</dbReference>
<evidence type="ECO:0000313" key="1">
    <source>
        <dbReference type="EMBL" id="MCD9098265.1"/>
    </source>
</evidence>
<dbReference type="EMBL" id="JAJQKU010000005">
    <property type="protein sequence ID" value="MCD9098265.1"/>
    <property type="molecule type" value="Genomic_DNA"/>
</dbReference>
<dbReference type="Proteomes" id="UP001430360">
    <property type="component" value="Unassembled WGS sequence"/>
</dbReference>
<gene>
    <name evidence="1" type="ORF">LTT95_15085</name>
</gene>
<dbReference type="Pfam" id="PF06041">
    <property type="entry name" value="DUF924"/>
    <property type="match status" value="1"/>
</dbReference>
<dbReference type="SUPFAM" id="SSF48452">
    <property type="entry name" value="TPR-like"/>
    <property type="match status" value="1"/>
</dbReference>
<dbReference type="InterPro" id="IPR010323">
    <property type="entry name" value="DUF924"/>
</dbReference>
<sequence>MDTITPDDVVAFWRQAGMQKWFQGGDAFDRECDERFRDAHFAAGRRELETWLDTAEGGLALLILLDQIPRNIFRDSGHAFATDSLARHYAQRMIDAGHDRSFDADLRGFVYLPFEHSEDLADQQRSIALFADVDNDEYRKYAQAHLDVIERFGRFPHRNRALGRVNTPEEQTWLDEGGGF</sequence>
<name>A0ABS8UFJ8_9GAMM</name>
<evidence type="ECO:0000313" key="2">
    <source>
        <dbReference type="Proteomes" id="UP001430360"/>
    </source>
</evidence>
<dbReference type="InterPro" id="IPR011990">
    <property type="entry name" value="TPR-like_helical_dom_sf"/>
</dbReference>
<dbReference type="Gene3D" id="1.20.58.320">
    <property type="entry name" value="TPR-like"/>
    <property type="match status" value="1"/>
</dbReference>
<comment type="caution">
    <text evidence="1">The sequence shown here is derived from an EMBL/GenBank/DDBJ whole genome shotgun (WGS) entry which is preliminary data.</text>
</comment>
<dbReference type="RefSeq" id="WP_232137528.1">
    <property type="nucleotide sequence ID" value="NZ_CP089507.1"/>
</dbReference>
<accession>A0ABS8UFJ8</accession>